<reference evidence="1 2" key="1">
    <citation type="submission" date="2019-08" db="EMBL/GenBank/DDBJ databases">
        <title>Complete genome sequence of Kushneria sp. YCWA18, a halophilic phosphate-solubilizing bacterium isolated from Daqiao saltern in China.</title>
        <authorList>
            <person name="Du G.-X."/>
            <person name="Qu L.-Y."/>
        </authorList>
    </citation>
    <scope>NUCLEOTIDE SEQUENCE [LARGE SCALE GENOMIC DNA]</scope>
    <source>
        <strain evidence="1 2">YCWA18</strain>
    </source>
</reference>
<dbReference type="RefSeq" id="WP_070977176.1">
    <property type="nucleotide sequence ID" value="NZ_CP043420.1"/>
</dbReference>
<evidence type="ECO:0000313" key="2">
    <source>
        <dbReference type="Proteomes" id="UP000322553"/>
    </source>
</evidence>
<dbReference type="OrthoDB" id="8690039at2"/>
<dbReference type="Proteomes" id="UP000322553">
    <property type="component" value="Chromosome"/>
</dbReference>
<dbReference type="EMBL" id="CP043420">
    <property type="protein sequence ID" value="QEL10888.1"/>
    <property type="molecule type" value="Genomic_DNA"/>
</dbReference>
<accession>A0A1S1NYQ2</accession>
<dbReference type="AlphaFoldDB" id="A0A1S1NYQ2"/>
<evidence type="ECO:0000313" key="1">
    <source>
        <dbReference type="EMBL" id="QEL10888.1"/>
    </source>
</evidence>
<name>A0A1S1NYQ2_9GAMM</name>
<organism evidence="1 2">
    <name type="scientific">Kushneria phosphatilytica</name>
    <dbReference type="NCBI Taxonomy" id="657387"/>
    <lineage>
        <taxon>Bacteria</taxon>
        <taxon>Pseudomonadati</taxon>
        <taxon>Pseudomonadota</taxon>
        <taxon>Gammaproteobacteria</taxon>
        <taxon>Oceanospirillales</taxon>
        <taxon>Halomonadaceae</taxon>
        <taxon>Kushneria</taxon>
    </lineage>
</organism>
<dbReference type="KEGG" id="kuy:FY550_06930"/>
<gene>
    <name evidence="1" type="ORF">FY550_06930</name>
</gene>
<keyword evidence="2" id="KW-1185">Reference proteome</keyword>
<proteinExistence type="predicted"/>
<dbReference type="InterPro" id="IPR014974">
    <property type="entry name" value="DUF1833"/>
</dbReference>
<dbReference type="Pfam" id="PF08875">
    <property type="entry name" value="DUF1833"/>
    <property type="match status" value="1"/>
</dbReference>
<protein>
    <submittedName>
        <fullName evidence="1">DUF1833 domain-containing protein</fullName>
    </submittedName>
</protein>
<sequence>MSSTAIDCFYASAPAGEILYSTVEFASPAFEGGAIRVVRGYEDITVLLEDGSEAEFQASGIEIALPKTDNSGSQSLKFGLDNVHGTVQQAVDAANDAGEQVTVTYRSYLSSDLTTPAEPPIRMPLKKVSMEGATVNITAAYADIIGWAWPRRRYTTSFAPGLTYLT</sequence>
<dbReference type="STRING" id="657387.BH688_03165"/>